<sequence length="116" mass="12451">MPSAETLSIPDCIGYGIEPQCHSPLIPANATWLSLRGRKLSPYVLAVNQAASDDCPLKPRRMDGLACRSLETLSIRDCMSKSGPQYHSPLISANATARHTGERIVTPCISGQPSGF</sequence>
<organism evidence="1 2">
    <name type="scientific">Caerostris extrusa</name>
    <name type="common">Bark spider</name>
    <name type="synonym">Caerostris bankana</name>
    <dbReference type="NCBI Taxonomy" id="172846"/>
    <lineage>
        <taxon>Eukaryota</taxon>
        <taxon>Metazoa</taxon>
        <taxon>Ecdysozoa</taxon>
        <taxon>Arthropoda</taxon>
        <taxon>Chelicerata</taxon>
        <taxon>Arachnida</taxon>
        <taxon>Araneae</taxon>
        <taxon>Araneomorphae</taxon>
        <taxon>Entelegynae</taxon>
        <taxon>Araneoidea</taxon>
        <taxon>Araneidae</taxon>
        <taxon>Caerostris</taxon>
    </lineage>
</organism>
<evidence type="ECO:0000313" key="2">
    <source>
        <dbReference type="Proteomes" id="UP001054945"/>
    </source>
</evidence>
<keyword evidence="2" id="KW-1185">Reference proteome</keyword>
<proteinExistence type="predicted"/>
<dbReference type="Proteomes" id="UP001054945">
    <property type="component" value="Unassembled WGS sequence"/>
</dbReference>
<reference evidence="1 2" key="1">
    <citation type="submission" date="2021-06" db="EMBL/GenBank/DDBJ databases">
        <title>Caerostris extrusa draft genome.</title>
        <authorList>
            <person name="Kono N."/>
            <person name="Arakawa K."/>
        </authorList>
    </citation>
    <scope>NUCLEOTIDE SEQUENCE [LARGE SCALE GENOMIC DNA]</scope>
</reference>
<dbReference type="EMBL" id="BPLR01008481">
    <property type="protein sequence ID" value="GIY25030.1"/>
    <property type="molecule type" value="Genomic_DNA"/>
</dbReference>
<protein>
    <submittedName>
        <fullName evidence="1">Uncharacterized protein</fullName>
    </submittedName>
</protein>
<dbReference type="AlphaFoldDB" id="A0AAV4RUB2"/>
<gene>
    <name evidence="1" type="ORF">CEXT_452931</name>
</gene>
<evidence type="ECO:0000313" key="1">
    <source>
        <dbReference type="EMBL" id="GIY25030.1"/>
    </source>
</evidence>
<comment type="caution">
    <text evidence="1">The sequence shown here is derived from an EMBL/GenBank/DDBJ whole genome shotgun (WGS) entry which is preliminary data.</text>
</comment>
<name>A0AAV4RUB2_CAEEX</name>
<accession>A0AAV4RUB2</accession>